<dbReference type="PANTHER" id="PTHR22916:SF3">
    <property type="entry name" value="UDP-GLCNAC:BETAGAL BETA-1,3-N-ACETYLGLUCOSAMINYLTRANSFERASE-LIKE PROTEIN 1"/>
    <property type="match status" value="1"/>
</dbReference>
<organism evidence="2 3">
    <name type="scientific">Flavobacterium rhamnosiphilum</name>
    <dbReference type="NCBI Taxonomy" id="2541724"/>
    <lineage>
        <taxon>Bacteria</taxon>
        <taxon>Pseudomonadati</taxon>
        <taxon>Bacteroidota</taxon>
        <taxon>Flavobacteriia</taxon>
        <taxon>Flavobacteriales</taxon>
        <taxon>Flavobacteriaceae</taxon>
        <taxon>Flavobacterium</taxon>
    </lineage>
</organism>
<feature type="domain" description="Glycosyltransferase 2-like" evidence="1">
    <location>
        <begin position="10"/>
        <end position="138"/>
    </location>
</feature>
<dbReference type="PANTHER" id="PTHR22916">
    <property type="entry name" value="GLYCOSYLTRANSFERASE"/>
    <property type="match status" value="1"/>
</dbReference>
<name>A0A4R5FC37_9FLAO</name>
<dbReference type="GO" id="GO:0016758">
    <property type="term" value="F:hexosyltransferase activity"/>
    <property type="evidence" value="ECO:0007669"/>
    <property type="project" value="UniProtKB-ARBA"/>
</dbReference>
<keyword evidence="2" id="KW-0808">Transferase</keyword>
<dbReference type="OrthoDB" id="9815829at2"/>
<dbReference type="Proteomes" id="UP000294814">
    <property type="component" value="Unassembled WGS sequence"/>
</dbReference>
<gene>
    <name evidence="2" type="ORF">E0I26_05015</name>
</gene>
<dbReference type="Gene3D" id="3.90.550.10">
    <property type="entry name" value="Spore Coat Polysaccharide Biosynthesis Protein SpsA, Chain A"/>
    <property type="match status" value="1"/>
</dbReference>
<proteinExistence type="predicted"/>
<evidence type="ECO:0000313" key="3">
    <source>
        <dbReference type="Proteomes" id="UP000294814"/>
    </source>
</evidence>
<dbReference type="SUPFAM" id="SSF53448">
    <property type="entry name" value="Nucleotide-diphospho-sugar transferases"/>
    <property type="match status" value="1"/>
</dbReference>
<dbReference type="Pfam" id="PF00535">
    <property type="entry name" value="Glycos_transf_2"/>
    <property type="match status" value="1"/>
</dbReference>
<accession>A0A4R5FC37</accession>
<keyword evidence="3" id="KW-1185">Reference proteome</keyword>
<dbReference type="AlphaFoldDB" id="A0A4R5FC37"/>
<protein>
    <submittedName>
        <fullName evidence="2">Glycosyltransferase family 2 protein</fullName>
    </submittedName>
</protein>
<reference evidence="2 3" key="1">
    <citation type="submission" date="2019-03" db="EMBL/GenBank/DDBJ databases">
        <title>Novel species of Flavobacterium.</title>
        <authorList>
            <person name="Liu Q."/>
            <person name="Xin Y.-H."/>
        </authorList>
    </citation>
    <scope>NUCLEOTIDE SEQUENCE [LARGE SCALE GENOMIC DNA]</scope>
    <source>
        <strain evidence="2 3">LB3P52</strain>
    </source>
</reference>
<sequence length="346" mass="40695">MVDFKFPKITVLMPVYNCELYIKEAVDSILSQTFDDFEFLIIDDASTDKTVGIIKTYNDSRIKLIEKIVNTGYTNSLNYGLTIAHGEYIARMDGDDISLPTRFEKQVNFLDANTEVVVCGTLYSIIGSGKVVKYPEAHEQIKLGMLKENCIVHPSVMMRKQLLDEFSIIYDITKEPAEDYDMWVQLISLGKFYNIQEALLNYRFHEFQVSVKRTDQQKKVAIDTRLKLLIGRCDGIKLEEEEVLRKILANELLYDFNEIEIFNKAKQKIIKSNALFFFEPNELHKYFFQLEKKIVKNYFLSRKKFTHRVYLDYFKIKENLAYKISVKDEIKLLVKSFIYWKIKEIS</sequence>
<comment type="caution">
    <text evidence="2">The sequence shown here is derived from an EMBL/GenBank/DDBJ whole genome shotgun (WGS) entry which is preliminary data.</text>
</comment>
<dbReference type="RefSeq" id="WP_131915396.1">
    <property type="nucleotide sequence ID" value="NZ_SMLG01000002.1"/>
</dbReference>
<evidence type="ECO:0000259" key="1">
    <source>
        <dbReference type="Pfam" id="PF00535"/>
    </source>
</evidence>
<dbReference type="InterPro" id="IPR029044">
    <property type="entry name" value="Nucleotide-diphossugar_trans"/>
</dbReference>
<dbReference type="InterPro" id="IPR001173">
    <property type="entry name" value="Glyco_trans_2-like"/>
</dbReference>
<dbReference type="EMBL" id="SMLG01000002">
    <property type="protein sequence ID" value="TDE46047.1"/>
    <property type="molecule type" value="Genomic_DNA"/>
</dbReference>
<evidence type="ECO:0000313" key="2">
    <source>
        <dbReference type="EMBL" id="TDE46047.1"/>
    </source>
</evidence>